<feature type="compositionally biased region" description="Basic and acidic residues" evidence="4">
    <location>
        <begin position="2116"/>
        <end position="2136"/>
    </location>
</feature>
<name>A0A437DP29_ORYJA</name>
<dbReference type="InterPro" id="IPR007110">
    <property type="entry name" value="Ig-like_dom"/>
</dbReference>
<dbReference type="FunFam" id="2.60.40.10:FF:000069">
    <property type="entry name" value="Alpha-protein kinase 3"/>
    <property type="match status" value="1"/>
</dbReference>
<feature type="compositionally biased region" description="Basic and acidic residues" evidence="4">
    <location>
        <begin position="2202"/>
        <end position="2211"/>
    </location>
</feature>
<feature type="compositionally biased region" description="Low complexity" evidence="4">
    <location>
        <begin position="1455"/>
        <end position="1467"/>
    </location>
</feature>
<dbReference type="FunFam" id="2.60.40.10:FF:000233">
    <property type="entry name" value="Myomesin 1"/>
    <property type="match status" value="1"/>
</dbReference>
<feature type="region of interest" description="Disordered" evidence="4">
    <location>
        <begin position="601"/>
        <end position="621"/>
    </location>
</feature>
<dbReference type="InterPro" id="IPR036116">
    <property type="entry name" value="FN3_sf"/>
</dbReference>
<dbReference type="PRINTS" id="PR00014">
    <property type="entry name" value="FNTYPEIII"/>
</dbReference>
<dbReference type="FunFam" id="2.60.40.10:FF:000670">
    <property type="entry name" value="Myomesin 2"/>
    <property type="match status" value="1"/>
</dbReference>
<dbReference type="InterPro" id="IPR003961">
    <property type="entry name" value="FN3_dom"/>
</dbReference>
<dbReference type="FunFam" id="2.60.40.10:FF:000192">
    <property type="entry name" value="Myomesin 1"/>
    <property type="match status" value="1"/>
</dbReference>
<dbReference type="Proteomes" id="UP000283210">
    <property type="component" value="Chromosome 1"/>
</dbReference>
<feature type="region of interest" description="Disordered" evidence="4">
    <location>
        <begin position="1445"/>
        <end position="1507"/>
    </location>
</feature>
<dbReference type="EMBL" id="CM012437">
    <property type="protein sequence ID" value="RVE76768.1"/>
    <property type="molecule type" value="Genomic_DNA"/>
</dbReference>
<dbReference type="SMART" id="SM00060">
    <property type="entry name" value="FN3"/>
    <property type="match status" value="5"/>
</dbReference>
<dbReference type="InterPro" id="IPR013783">
    <property type="entry name" value="Ig-like_fold"/>
</dbReference>
<feature type="compositionally biased region" description="Polar residues" evidence="4">
    <location>
        <begin position="2003"/>
        <end position="2016"/>
    </location>
</feature>
<dbReference type="InterPro" id="IPR012461">
    <property type="entry name" value="SACK1"/>
</dbReference>
<dbReference type="SMART" id="SM00409">
    <property type="entry name" value="IG"/>
    <property type="match status" value="5"/>
</dbReference>
<dbReference type="GO" id="GO:0045214">
    <property type="term" value="P:sarcomere organization"/>
    <property type="evidence" value="ECO:0007669"/>
    <property type="project" value="TreeGrafter"/>
</dbReference>
<protein>
    <recommendedName>
        <fullName evidence="9">Myomesin 2</fullName>
    </recommendedName>
</protein>
<feature type="region of interest" description="Disordered" evidence="4">
    <location>
        <begin position="1937"/>
        <end position="2263"/>
    </location>
</feature>
<dbReference type="SUPFAM" id="SSF48726">
    <property type="entry name" value="Immunoglobulin"/>
    <property type="match status" value="5"/>
</dbReference>
<evidence type="ECO:0000256" key="1">
    <source>
        <dbReference type="ARBA" id="ARBA00022737"/>
    </source>
</evidence>
<dbReference type="FunFam" id="2.60.40.10:FF:000222">
    <property type="entry name" value="Myomesin 1"/>
    <property type="match status" value="1"/>
</dbReference>
<dbReference type="Pfam" id="PF00041">
    <property type="entry name" value="fn3"/>
    <property type="match status" value="5"/>
</dbReference>
<dbReference type="FunFam" id="2.60.40.10:FF:000197">
    <property type="entry name" value="Myomesin 1"/>
    <property type="match status" value="1"/>
</dbReference>
<dbReference type="GO" id="GO:0005198">
    <property type="term" value="F:structural molecule activity"/>
    <property type="evidence" value="ECO:0007669"/>
    <property type="project" value="UniProtKB-ARBA"/>
</dbReference>
<keyword evidence="3" id="KW-0393">Immunoglobulin domain</keyword>
<evidence type="ECO:0000259" key="6">
    <source>
        <dbReference type="PROSITE" id="PS50853"/>
    </source>
</evidence>
<dbReference type="SUPFAM" id="SSF56024">
    <property type="entry name" value="Phospholipase D/nuclease"/>
    <property type="match status" value="1"/>
</dbReference>
<dbReference type="OrthoDB" id="504170at2759"/>
<proteinExistence type="predicted"/>
<dbReference type="Gene3D" id="2.60.40.10">
    <property type="entry name" value="Immunoglobulins"/>
    <property type="match status" value="12"/>
</dbReference>
<reference evidence="7 8" key="2">
    <citation type="submission" date="2019-01" db="EMBL/GenBank/DDBJ databases">
        <title>A chromosome length genome reference of the Java medaka (oryzias javanicus).</title>
        <authorList>
            <person name="Herpin A."/>
            <person name="Takehana Y."/>
            <person name="Naruse K."/>
            <person name="Ansai S."/>
            <person name="Kawaguchi M."/>
        </authorList>
    </citation>
    <scope>NUCLEOTIDE SEQUENCE [LARGE SCALE GENOMIC DNA]</scope>
    <source>
        <strain evidence="7">RS831</strain>
        <tissue evidence="7">Whole body</tissue>
    </source>
</reference>
<evidence type="ECO:0000256" key="4">
    <source>
        <dbReference type="SAM" id="MobiDB-lite"/>
    </source>
</evidence>
<feature type="compositionally biased region" description="Basic and acidic residues" evidence="4">
    <location>
        <begin position="2221"/>
        <end position="2241"/>
    </location>
</feature>
<dbReference type="CDD" id="cd20951">
    <property type="entry name" value="IgI_titin_I1-like"/>
    <property type="match status" value="1"/>
</dbReference>
<evidence type="ECO:0000256" key="3">
    <source>
        <dbReference type="ARBA" id="ARBA00023319"/>
    </source>
</evidence>
<dbReference type="SUPFAM" id="SSF49265">
    <property type="entry name" value="Fibronectin type III"/>
    <property type="match status" value="3"/>
</dbReference>
<organism evidence="7 8">
    <name type="scientific">Oryzias javanicus</name>
    <name type="common">Javanese ricefish</name>
    <name type="synonym">Aplocheilus javanicus</name>
    <dbReference type="NCBI Taxonomy" id="123683"/>
    <lineage>
        <taxon>Eukaryota</taxon>
        <taxon>Metazoa</taxon>
        <taxon>Chordata</taxon>
        <taxon>Craniata</taxon>
        <taxon>Vertebrata</taxon>
        <taxon>Euteleostomi</taxon>
        <taxon>Actinopterygii</taxon>
        <taxon>Neopterygii</taxon>
        <taxon>Teleostei</taxon>
        <taxon>Neoteleostei</taxon>
        <taxon>Acanthomorphata</taxon>
        <taxon>Ovalentaria</taxon>
        <taxon>Atherinomorphae</taxon>
        <taxon>Beloniformes</taxon>
        <taxon>Adrianichthyidae</taxon>
        <taxon>Oryziinae</taxon>
        <taxon>Oryzias</taxon>
    </lineage>
</organism>
<dbReference type="Pfam" id="PF07894">
    <property type="entry name" value="SACK1"/>
    <property type="match status" value="1"/>
</dbReference>
<feature type="compositionally biased region" description="Pro residues" evidence="4">
    <location>
        <begin position="1468"/>
        <end position="1483"/>
    </location>
</feature>
<feature type="compositionally biased region" description="Basic and acidic residues" evidence="4">
    <location>
        <begin position="1356"/>
        <end position="1366"/>
    </location>
</feature>
<evidence type="ECO:0000313" key="7">
    <source>
        <dbReference type="EMBL" id="RVE76768.1"/>
    </source>
</evidence>
<dbReference type="InterPro" id="IPR003599">
    <property type="entry name" value="Ig_sub"/>
</dbReference>
<evidence type="ECO:0000259" key="5">
    <source>
        <dbReference type="PROSITE" id="PS50835"/>
    </source>
</evidence>
<feature type="domain" description="Ig-like" evidence="5">
    <location>
        <begin position="1369"/>
        <end position="1439"/>
    </location>
</feature>
<dbReference type="FunFam" id="2.60.40.10:FF:000029">
    <property type="entry name" value="Myomesin 1"/>
    <property type="match status" value="2"/>
</dbReference>
<feature type="domain" description="Ig-like" evidence="5">
    <location>
        <begin position="1136"/>
        <end position="1222"/>
    </location>
</feature>
<sequence length="2278" mass="251201">MASKVIPWYKKKHVSQVKTDYAYQHTRHAVQQQTERKSSSTLVKSEQATEAMAEPAYTVPAFRQRTAEGSEEYQRVATNFGKGLSVIQEELHRMRMATKAQVDSIAIQREVKDRMMKKAEELEDFPKMPDFLVALRSHTVWEKTPVKLFCTVEGNPRPIVKWYKGGVPVDPLNAPGKYKIESKYGVHSLIISRCVVSDTAEYSAVATNQHGTATSKATVTVKRPAGSGEACQLGLVPHLTEIHPSKLEVTLLDRFPVSFGVEGGSIKLVCTMVVVPDLPNIPPLAQWYRDDKLLKPSPLAEMSAGGGAASLTLPHLAKDDEGLYTLRVFTKDGTAEHSAYLFVSDAAPSAAGAPGAPMSVKAYDINSDYVLVAWKPPNTVDEAPITGYFVDRCEVGSDSWVQCNDAPVKVCKYPVHGLGVGRSYLFRVRAVNKVGVSRPSRTSEKVTALDAAESERLQVIKIEGKYDVVIRDDDLEGYVTVPGEPTDVHASEVFKSYVVLSWTPPSPRGRAPLWYVIEKMRFCDPRDLLGVCQLYLLVPWRRVFLACPPGSPQSLAGSGAWQRVNTAVQLRSPRYPVFDLQDGQKFQFRVFSVNMYGSSEASAPSEPVQKVPEDGVPSAPGQVVATRNTKSSVFVQWDPPKQLKNLMGYYIDGRAAGSKSWFACNHKPFKHNRFVVHGLIPGETYVFRVQAVNVFGLSDESQESSPISVEPALATPSAPYGITMLSCDGAAMTLAWKSPKHCGGSKVNAYYIDKRDADTLVWKEVNLSAVTERICTVDNLKEGTFYEFRIQAGNLAGVGLPSAPSDPMKCEAWTMAEPGPAYDLSFSEVRGDSLVVLWKAPVYSGASAVTGYFVDMAKARSSDFVTLNQEAVSHRYLQVSGLQEGESYVFRVRAVNASGVGKASQLSEPVCAKALPGSKEIVAGVDEETGDVFLSFEACEICETSKFLWSKDYKPVADGPRLAVSTKGRTSRLTFTNPDAEDLGRYSVVVTDTDGVSASHTLTQDALDAMLELSYAIRHPVVPLKHSLNYEILEKGHVRFWLQAVKLSKSVSYRFIVNDKEVTSGEGQKISHDVASGVIQMTVDHFTRANEGTYTVQITDGKAKTQTSLVLVGDVFKAALKEAEFQRKEHIRKQGPHFSEYLYFTVTEDCTVLLACKVANVKKETSFHWYKEDDEVVPETPPNVMSGACALPLPQFSRKDQGVYKAVLSDDRGKDSSVFDISGKVFDDIINAIAQIAGASASELVMQCTPEGIRLQCYMNYYTEEMRTVWKHKESKIASSEKMRIGGTTEMAWMQICDPSDKEKGHYSIEISDGVSTYTRKFDLSGQAYTDAYEEYLRLKAAAFAEKSKFLQSGERGGKEVPEREPVPSGFGLRKSATPEVTWFKNEQEVTSTEHTKVTFDGGKFASMVITKVTPEDSGKYSINVRNKYGGEFVEITVSVYRHGEPLPEPKLGQPKAAAPPHAAAPPNRRPLPQDPDPHPAQTPDPSAFTHAADGRAAPETQVSSGGRGLRRYLSEVWTGQSAAQEFQFVGLRGCLSARNSQEKPENRDFSSSDEGAGLVPFRCDAVILQTTAPPPFVQPHYKEAYRLAIYALLCGGEEAYREYLRLEQVHGFLSQEEIRFILENARPLVLDDADGERGPEEVCPSTYFPTLSDEEVPDLELGWPQVRQEPETAISLLYHPPRKDTPTIKEVVRSQIQEAREVVAIAMDIFTDINIFKEVVVAALRGVAVYILLDDSQNVCVRTVRGPEYQCQSGMKFYGGLEQKFMLVDGRTVLYGSYSFSWSFEKIHLSMVLVITGQLVSSFDEEFRRAFARSIRPAAPPAPLRRAGPRGFRDGGVLSRGLSVQERLHRSHRPDGERLLRGHSCGGELQRMSSMTRLRMGTKDLGGPPDRRRHLNLVPFSSESSLHRPPMENGVPPEFQAQWVHQRSREIWSKMEAGRQKRRSLQENFRHSQESLRPVRSSLDRPVRPSPSKGPDLRHSVSSLVSTPRRAEPAAAADGRRSASQLDLKTESQLHGWNHAAPSKPDADLPAPYGGLSVQHPRGKKSLFEIPEEREGPGSLLNGPDRGVGGKNQELEGAAEQNRAGPEPNPKTDHGTAAVPGEGRRSPKNTSSEAEPERKNSSRTKARLDDERTAPEPEGSGTLSLKTEDALNPGPGPENPPSSAGERTPKKERSLSRSASKPEKPKSPFSKRSSKRNLSAEPRHDRRSSPDGEGAPASQSKRERGPHRDPLGSRWAEKAKSPSTAGQDGGPTAFQTHADNKLGRFMQRVGHLISKNK</sequence>
<feature type="compositionally biased region" description="Basic and acidic residues" evidence="4">
    <location>
        <begin position="1937"/>
        <end position="1955"/>
    </location>
</feature>
<dbReference type="InterPro" id="IPR036179">
    <property type="entry name" value="Ig-like_dom_sf"/>
</dbReference>
<feature type="domain" description="Ig-like" evidence="5">
    <location>
        <begin position="129"/>
        <end position="220"/>
    </location>
</feature>
<dbReference type="FunFam" id="2.60.40.10:FF:000134">
    <property type="entry name" value="Myomesin 1"/>
    <property type="match status" value="1"/>
</dbReference>
<feature type="domain" description="Fibronectin type-III" evidence="6">
    <location>
        <begin position="715"/>
        <end position="813"/>
    </location>
</feature>
<dbReference type="GO" id="GO:0031430">
    <property type="term" value="C:M band"/>
    <property type="evidence" value="ECO:0007669"/>
    <property type="project" value="TreeGrafter"/>
</dbReference>
<reference evidence="7 8" key="1">
    <citation type="submission" date="2018-11" db="EMBL/GenBank/DDBJ databases">
        <authorList>
            <person name="Lopez-Roques C."/>
            <person name="Donnadieu C."/>
            <person name="Bouchez O."/>
            <person name="Klopp C."/>
            <person name="Cabau C."/>
            <person name="Zahm M."/>
        </authorList>
    </citation>
    <scope>NUCLEOTIDE SEQUENCE [LARGE SCALE GENOMIC DNA]</scope>
    <source>
        <strain evidence="7">RS831</strain>
        <tissue evidence="7">Whole body</tissue>
    </source>
</reference>
<dbReference type="Gene3D" id="3.30.870.10">
    <property type="entry name" value="Endonuclease Chain A"/>
    <property type="match status" value="1"/>
</dbReference>
<dbReference type="PANTHER" id="PTHR13817">
    <property type="entry name" value="TITIN"/>
    <property type="match status" value="1"/>
</dbReference>
<feature type="domain" description="Fibronectin type-III" evidence="6">
    <location>
        <begin position="484"/>
        <end position="614"/>
    </location>
</feature>
<dbReference type="FunFam" id="2.60.40.10:FF:000179">
    <property type="entry name" value="Myomesin 2"/>
    <property type="match status" value="1"/>
</dbReference>
<feature type="region of interest" description="Disordered" evidence="4">
    <location>
        <begin position="1884"/>
        <end position="1916"/>
    </location>
</feature>
<dbReference type="SMART" id="SM00408">
    <property type="entry name" value="IGc2"/>
    <property type="match status" value="4"/>
</dbReference>
<dbReference type="InterPro" id="IPR050964">
    <property type="entry name" value="Striated_Muscle_Regulatory"/>
</dbReference>
<dbReference type="Pfam" id="PF07679">
    <property type="entry name" value="I-set"/>
    <property type="match status" value="3"/>
</dbReference>
<dbReference type="CDD" id="cd00063">
    <property type="entry name" value="FN3"/>
    <property type="match status" value="5"/>
</dbReference>
<gene>
    <name evidence="7" type="ORF">OJAV_G00011600</name>
</gene>
<keyword evidence="1" id="KW-0677">Repeat</keyword>
<feature type="domain" description="Fibronectin type-III" evidence="6">
    <location>
        <begin position="356"/>
        <end position="451"/>
    </location>
</feature>
<feature type="domain" description="Ig-like" evidence="5">
    <location>
        <begin position="244"/>
        <end position="344"/>
    </location>
</feature>
<dbReference type="PANTHER" id="PTHR13817:SF22">
    <property type="entry name" value="MYOMESIN-2"/>
    <property type="match status" value="1"/>
</dbReference>
<dbReference type="InterPro" id="IPR003598">
    <property type="entry name" value="Ig_sub2"/>
</dbReference>
<accession>A0A437DP29</accession>
<dbReference type="PROSITE" id="PS50853">
    <property type="entry name" value="FN3"/>
    <property type="match status" value="5"/>
</dbReference>
<dbReference type="PROSITE" id="PS50835">
    <property type="entry name" value="IG_LIKE"/>
    <property type="match status" value="4"/>
</dbReference>
<feature type="compositionally biased region" description="Basic and acidic residues" evidence="4">
    <location>
        <begin position="2168"/>
        <end position="2187"/>
    </location>
</feature>
<evidence type="ECO:0000313" key="8">
    <source>
        <dbReference type="Proteomes" id="UP000283210"/>
    </source>
</evidence>
<dbReference type="CDD" id="cd00096">
    <property type="entry name" value="Ig"/>
    <property type="match status" value="2"/>
</dbReference>
<keyword evidence="8" id="KW-1185">Reference proteome</keyword>
<evidence type="ECO:0008006" key="9">
    <source>
        <dbReference type="Google" id="ProtNLM"/>
    </source>
</evidence>
<keyword evidence="2" id="KW-0514">Muscle protein</keyword>
<feature type="domain" description="Fibronectin type-III" evidence="6">
    <location>
        <begin position="820"/>
        <end position="917"/>
    </location>
</feature>
<feature type="region of interest" description="Disordered" evidence="4">
    <location>
        <begin position="1353"/>
        <end position="1372"/>
    </location>
</feature>
<evidence type="ECO:0000256" key="2">
    <source>
        <dbReference type="ARBA" id="ARBA00023179"/>
    </source>
</evidence>
<feature type="domain" description="Fibronectin type-III" evidence="6">
    <location>
        <begin position="619"/>
        <end position="712"/>
    </location>
</feature>
<dbReference type="InterPro" id="IPR013098">
    <property type="entry name" value="Ig_I-set"/>
</dbReference>